<dbReference type="SMART" id="SM00758">
    <property type="entry name" value="PA14"/>
    <property type="match status" value="4"/>
</dbReference>
<evidence type="ECO:0000313" key="4">
    <source>
        <dbReference type="Proteomes" id="UP000186817"/>
    </source>
</evidence>
<dbReference type="Gene3D" id="2.60.120.260">
    <property type="entry name" value="Galactose-binding domain-like"/>
    <property type="match status" value="1"/>
</dbReference>
<dbReference type="InterPro" id="IPR037524">
    <property type="entry name" value="PA14/GLEYA"/>
</dbReference>
<dbReference type="AlphaFoldDB" id="A0A1Q9EV36"/>
<feature type="domain" description="PA14" evidence="2">
    <location>
        <begin position="486"/>
        <end position="603"/>
    </location>
</feature>
<gene>
    <name evidence="3" type="ORF">AK812_SmicGene4920</name>
</gene>
<dbReference type="InterPro" id="IPR011658">
    <property type="entry name" value="PA14_dom"/>
</dbReference>
<evidence type="ECO:0000256" key="1">
    <source>
        <dbReference type="SAM" id="MobiDB-lite"/>
    </source>
</evidence>
<dbReference type="OrthoDB" id="412914at2759"/>
<proteinExistence type="predicted"/>
<comment type="caution">
    <text evidence="3">The sequence shown here is derived from an EMBL/GenBank/DDBJ whole genome shotgun (WGS) entry which is preliminary data.</text>
</comment>
<reference evidence="3 4" key="1">
    <citation type="submission" date="2016-02" db="EMBL/GenBank/DDBJ databases">
        <title>Genome analysis of coral dinoflagellate symbionts highlights evolutionary adaptations to a symbiotic lifestyle.</title>
        <authorList>
            <person name="Aranda M."/>
            <person name="Li Y."/>
            <person name="Liew Y.J."/>
            <person name="Baumgarten S."/>
            <person name="Simakov O."/>
            <person name="Wilson M."/>
            <person name="Piel J."/>
            <person name="Ashoor H."/>
            <person name="Bougouffa S."/>
            <person name="Bajic V.B."/>
            <person name="Ryu T."/>
            <person name="Ravasi T."/>
            <person name="Bayer T."/>
            <person name="Micklem G."/>
            <person name="Kim H."/>
            <person name="Bhak J."/>
            <person name="Lajeunesse T.C."/>
            <person name="Voolstra C.R."/>
        </authorList>
    </citation>
    <scope>NUCLEOTIDE SEQUENCE [LARGE SCALE GENOMIC DNA]</scope>
    <source>
        <strain evidence="3 4">CCMP2467</strain>
    </source>
</reference>
<dbReference type="Proteomes" id="UP000186817">
    <property type="component" value="Unassembled WGS sequence"/>
</dbReference>
<accession>A0A1Q9EV36</accession>
<feature type="domain" description="PA14" evidence="2">
    <location>
        <begin position="333"/>
        <end position="478"/>
    </location>
</feature>
<feature type="domain" description="PA14" evidence="2">
    <location>
        <begin position="29"/>
        <end position="173"/>
    </location>
</feature>
<feature type="domain" description="PA14" evidence="2">
    <location>
        <begin position="181"/>
        <end position="326"/>
    </location>
</feature>
<sequence>MMGQEITLFDFNFGSLEMTWPAPIETAIDIGTGLSNCGDGNIFTCLGNKILPDKLKKVVDGKVQDLLPDKLKKVADGKVQDLLPDKLKKVADGNYKFYTASDDGSLLYLNGEQVVDNNGCHGEHERSSHHKFLGPGVHRLVVDMCEMGGGEAFKLRYEGPDTGNSKVMIPTSALKHEVKPFFADGLDCDYFYGQAQCHVPDLSVLTPAHSTILPNIYMHNGRFPRVRQSDNFCLRCSGVLTTSKSGDYTFYTASDDGSLLYLDGAKVVDNNGCHGEQERSSHGMFLAAGTHHLVVEMCEMGGGEAFKLRYEGPDTGGSKVAVPAPVLKHEVLRASDGLECDYFYGQAQCHVPDLGGLIPSHSAILPHIDMHNGNFPHITQGDNFCIRCSGYLSTKNAGNYKFYTASDDGSLLYLNGEKVVDNNGCHGEHERSSHHRYLTQGLHHMVLDMCEMGGGESLKMRYEGPDTGNSKVTIPMSALKHQAKRPLTEGLECDYFYGQAQCDVPDLAGLTAAHTAILPNIYMHHGNFPHVKQCDNFCIRCSGYLSTRNAGNYKFYTASDDGSLLYLNGAKVVDNNGCHGESEKSSESMFLTAGTHRPGGGHV</sequence>
<dbReference type="Pfam" id="PF07691">
    <property type="entry name" value="PA14"/>
    <property type="match status" value="4"/>
</dbReference>
<evidence type="ECO:0000259" key="2">
    <source>
        <dbReference type="PROSITE" id="PS51820"/>
    </source>
</evidence>
<organism evidence="3 4">
    <name type="scientific">Symbiodinium microadriaticum</name>
    <name type="common">Dinoflagellate</name>
    <name type="synonym">Zooxanthella microadriatica</name>
    <dbReference type="NCBI Taxonomy" id="2951"/>
    <lineage>
        <taxon>Eukaryota</taxon>
        <taxon>Sar</taxon>
        <taxon>Alveolata</taxon>
        <taxon>Dinophyceae</taxon>
        <taxon>Suessiales</taxon>
        <taxon>Symbiodiniaceae</taxon>
        <taxon>Symbiodinium</taxon>
    </lineage>
</organism>
<keyword evidence="4" id="KW-1185">Reference proteome</keyword>
<dbReference type="Gene3D" id="3.90.182.10">
    <property type="entry name" value="Toxin - Anthrax Protective Antigen,domain 1"/>
    <property type="match status" value="2"/>
</dbReference>
<dbReference type="SUPFAM" id="SSF56988">
    <property type="entry name" value="Anthrax protective antigen"/>
    <property type="match status" value="4"/>
</dbReference>
<dbReference type="PROSITE" id="PS51820">
    <property type="entry name" value="PA14"/>
    <property type="match status" value="4"/>
</dbReference>
<feature type="region of interest" description="Disordered" evidence="1">
    <location>
        <begin position="581"/>
        <end position="603"/>
    </location>
</feature>
<name>A0A1Q9EV36_SYMMI</name>
<dbReference type="EMBL" id="LSRX01000061">
    <property type="protein sequence ID" value="OLQ11288.1"/>
    <property type="molecule type" value="Genomic_DNA"/>
</dbReference>
<protein>
    <recommendedName>
        <fullName evidence="2">PA14 domain-containing protein</fullName>
    </recommendedName>
</protein>
<evidence type="ECO:0000313" key="3">
    <source>
        <dbReference type="EMBL" id="OLQ11288.1"/>
    </source>
</evidence>